<dbReference type="AlphaFoldDB" id="S7W9W0"/>
<dbReference type="SUPFAM" id="SSF47954">
    <property type="entry name" value="Cyclin-like"/>
    <property type="match status" value="1"/>
</dbReference>
<dbReference type="HOGENOM" id="CLU_998102_0_0_1"/>
<accession>S7W9W0</accession>
<comment type="caution">
    <text evidence="1">The sequence shown here is derived from an EMBL/GenBank/DDBJ whole genome shotgun (WGS) entry which is preliminary data.</text>
</comment>
<dbReference type="InterPro" id="IPR036915">
    <property type="entry name" value="Cyclin-like_sf"/>
</dbReference>
<dbReference type="InParanoid" id="S7W9W0"/>
<proteinExistence type="predicted"/>
<dbReference type="Gene3D" id="1.10.472.10">
    <property type="entry name" value="Cyclin-like"/>
    <property type="match status" value="1"/>
</dbReference>
<keyword evidence="2" id="KW-1185">Reference proteome</keyword>
<gene>
    <name evidence="1" type="ORF">SLOPH_1103</name>
</gene>
<dbReference type="VEuPathDB" id="MicrosporidiaDB:SLOPH_1103"/>
<sequence>MSYFSYIHKLWFICSELHLHASVRYSSIILYHLYNCNKVKFKDYEIMGASILMCVKLYEIDCSLNNIITIIANLEDIDILRLKEKIVYVEMHMWKKYGFFIHVDNGYKILKRYLVKREIELYNQCDMYKDNECDINVSDLKDRNNNTNDDIDITMNNVIASKHTDNHYTTSKRIKHMNSINNMNNTDEYNKNIIMIFNDLICCKYVINFTVKEVIAIAIKIYYKEKYNIKYSYTENKIMEDNLLKERDMLLIWSKGKDKDVGVEKNVLIDFFKRQKNSR</sequence>
<organism evidence="1 2">
    <name type="scientific">Spraguea lophii (strain 42_110)</name>
    <name type="common">Microsporidian parasite</name>
    <dbReference type="NCBI Taxonomy" id="1358809"/>
    <lineage>
        <taxon>Eukaryota</taxon>
        <taxon>Fungi</taxon>
        <taxon>Fungi incertae sedis</taxon>
        <taxon>Microsporidia</taxon>
        <taxon>Spragueidae</taxon>
        <taxon>Spraguea</taxon>
    </lineage>
</organism>
<name>S7W9W0_SPRLO</name>
<evidence type="ECO:0000313" key="2">
    <source>
        <dbReference type="Proteomes" id="UP000014978"/>
    </source>
</evidence>
<protein>
    <submittedName>
        <fullName evidence="1">Uncharacterized protein</fullName>
    </submittedName>
</protein>
<dbReference type="EMBL" id="ATCN01000710">
    <property type="protein sequence ID" value="EPR78552.1"/>
    <property type="molecule type" value="Genomic_DNA"/>
</dbReference>
<dbReference type="Proteomes" id="UP000014978">
    <property type="component" value="Unassembled WGS sequence"/>
</dbReference>
<evidence type="ECO:0000313" key="1">
    <source>
        <dbReference type="EMBL" id="EPR78552.1"/>
    </source>
</evidence>
<reference evidence="2" key="1">
    <citation type="journal article" date="2013" name="PLoS Genet.">
        <title>The genome of Spraguea lophii and the basis of host-microsporidian interactions.</title>
        <authorList>
            <person name="Campbell S.E."/>
            <person name="Williams T.A."/>
            <person name="Yousuf A."/>
            <person name="Soanes D.M."/>
            <person name="Paszkiewicz K.H."/>
            <person name="Williams B.A.P."/>
        </authorList>
    </citation>
    <scope>NUCLEOTIDE SEQUENCE [LARGE SCALE GENOMIC DNA]</scope>
    <source>
        <strain evidence="2">42_110</strain>
    </source>
</reference>